<comment type="catalytic activity">
    <reaction evidence="7">
        <text>L-threonyl-[protein] + ATP = O-phospho-L-threonyl-[protein] + ADP + H(+)</text>
        <dbReference type="Rhea" id="RHEA:46608"/>
        <dbReference type="Rhea" id="RHEA-COMP:11060"/>
        <dbReference type="Rhea" id="RHEA-COMP:11605"/>
        <dbReference type="ChEBI" id="CHEBI:15378"/>
        <dbReference type="ChEBI" id="CHEBI:30013"/>
        <dbReference type="ChEBI" id="CHEBI:30616"/>
        <dbReference type="ChEBI" id="CHEBI:61977"/>
        <dbReference type="ChEBI" id="CHEBI:456216"/>
        <dbReference type="EC" id="2.7.11.1"/>
    </reaction>
</comment>
<dbReference type="Pfam" id="PF00069">
    <property type="entry name" value="Pkinase"/>
    <property type="match status" value="1"/>
</dbReference>
<dbReference type="Gene3D" id="1.10.510.10">
    <property type="entry name" value="Transferase(Phosphotransferase) domain 1"/>
    <property type="match status" value="1"/>
</dbReference>
<evidence type="ECO:0000256" key="10">
    <source>
        <dbReference type="SAM" id="Phobius"/>
    </source>
</evidence>
<evidence type="ECO:0000313" key="13">
    <source>
        <dbReference type="EMBL" id="MDT0309807.1"/>
    </source>
</evidence>
<dbReference type="CDD" id="cd14014">
    <property type="entry name" value="STKc_PknB_like"/>
    <property type="match status" value="1"/>
</dbReference>
<evidence type="ECO:0000256" key="3">
    <source>
        <dbReference type="ARBA" id="ARBA00022679"/>
    </source>
</evidence>
<accession>A0ABU2LE75</accession>
<feature type="domain" description="PASTA" evidence="12">
    <location>
        <begin position="459"/>
        <end position="526"/>
    </location>
</feature>
<dbReference type="SUPFAM" id="SSF56112">
    <property type="entry name" value="Protein kinase-like (PK-like)"/>
    <property type="match status" value="1"/>
</dbReference>
<organism evidence="13 14">
    <name type="scientific">Streptomyces boetiae</name>
    <dbReference type="NCBI Taxonomy" id="3075541"/>
    <lineage>
        <taxon>Bacteria</taxon>
        <taxon>Bacillati</taxon>
        <taxon>Actinomycetota</taxon>
        <taxon>Actinomycetes</taxon>
        <taxon>Kitasatosporales</taxon>
        <taxon>Streptomycetaceae</taxon>
        <taxon>Streptomyces</taxon>
    </lineage>
</organism>
<evidence type="ECO:0000256" key="8">
    <source>
        <dbReference type="ARBA" id="ARBA00048679"/>
    </source>
</evidence>
<dbReference type="SMART" id="SM00220">
    <property type="entry name" value="S_TKc"/>
    <property type="match status" value="1"/>
</dbReference>
<evidence type="ECO:0000256" key="1">
    <source>
        <dbReference type="ARBA" id="ARBA00012513"/>
    </source>
</evidence>
<comment type="caution">
    <text evidence="13">The sequence shown here is derived from an EMBL/GenBank/DDBJ whole genome shotgun (WGS) entry which is preliminary data.</text>
</comment>
<dbReference type="SMART" id="SM00740">
    <property type="entry name" value="PASTA"/>
    <property type="match status" value="4"/>
</dbReference>
<feature type="domain" description="PASTA" evidence="12">
    <location>
        <begin position="527"/>
        <end position="593"/>
    </location>
</feature>
<keyword evidence="4" id="KW-0547">Nucleotide-binding</keyword>
<feature type="compositionally biased region" description="Low complexity" evidence="9">
    <location>
        <begin position="284"/>
        <end position="293"/>
    </location>
</feature>
<keyword evidence="10" id="KW-0812">Transmembrane</keyword>
<dbReference type="PROSITE" id="PS51178">
    <property type="entry name" value="PASTA"/>
    <property type="match status" value="4"/>
</dbReference>
<dbReference type="PANTHER" id="PTHR43289">
    <property type="entry name" value="MITOGEN-ACTIVATED PROTEIN KINASE KINASE KINASE 20-RELATED"/>
    <property type="match status" value="1"/>
</dbReference>
<evidence type="ECO:0000259" key="11">
    <source>
        <dbReference type="PROSITE" id="PS50011"/>
    </source>
</evidence>
<dbReference type="InterPro" id="IPR008271">
    <property type="entry name" value="Ser/Thr_kinase_AS"/>
</dbReference>
<dbReference type="Gene3D" id="3.30.200.20">
    <property type="entry name" value="Phosphorylase Kinase, domain 1"/>
    <property type="match status" value="1"/>
</dbReference>
<keyword evidence="6" id="KW-0067">ATP-binding</keyword>
<evidence type="ECO:0000256" key="6">
    <source>
        <dbReference type="ARBA" id="ARBA00022840"/>
    </source>
</evidence>
<dbReference type="Proteomes" id="UP001183388">
    <property type="component" value="Unassembled WGS sequence"/>
</dbReference>
<evidence type="ECO:0000256" key="4">
    <source>
        <dbReference type="ARBA" id="ARBA00022741"/>
    </source>
</evidence>
<protein>
    <recommendedName>
        <fullName evidence="1">non-specific serine/threonine protein kinase</fullName>
        <ecNumber evidence="1">2.7.11.1</ecNumber>
    </recommendedName>
</protein>
<evidence type="ECO:0000256" key="2">
    <source>
        <dbReference type="ARBA" id="ARBA00022527"/>
    </source>
</evidence>
<dbReference type="CDD" id="cd06577">
    <property type="entry name" value="PASTA_pknB"/>
    <property type="match status" value="4"/>
</dbReference>
<dbReference type="NCBIfam" id="NF033483">
    <property type="entry name" value="PknB_PASTA_kin"/>
    <property type="match status" value="1"/>
</dbReference>
<dbReference type="InterPro" id="IPR011009">
    <property type="entry name" value="Kinase-like_dom_sf"/>
</dbReference>
<feature type="region of interest" description="Disordered" evidence="9">
    <location>
        <begin position="284"/>
        <end position="363"/>
    </location>
</feature>
<keyword evidence="10" id="KW-1133">Transmembrane helix</keyword>
<dbReference type="SUPFAM" id="SSF54184">
    <property type="entry name" value="Penicillin-binding protein 2x (pbp-2x), c-terminal domain"/>
    <property type="match status" value="1"/>
</dbReference>
<evidence type="ECO:0000256" key="5">
    <source>
        <dbReference type="ARBA" id="ARBA00022777"/>
    </source>
</evidence>
<feature type="compositionally biased region" description="Basic and acidic residues" evidence="9">
    <location>
        <begin position="307"/>
        <end position="334"/>
    </location>
</feature>
<feature type="compositionally biased region" description="Pro residues" evidence="9">
    <location>
        <begin position="339"/>
        <end position="356"/>
    </location>
</feature>
<dbReference type="InterPro" id="IPR005543">
    <property type="entry name" value="PASTA_dom"/>
</dbReference>
<dbReference type="EMBL" id="JAVREN010000047">
    <property type="protein sequence ID" value="MDT0309807.1"/>
    <property type="molecule type" value="Genomic_DNA"/>
</dbReference>
<dbReference type="PROSITE" id="PS00108">
    <property type="entry name" value="PROTEIN_KINASE_ST"/>
    <property type="match status" value="1"/>
</dbReference>
<keyword evidence="3" id="KW-0808">Transferase</keyword>
<dbReference type="Gene3D" id="3.30.10.20">
    <property type="match status" value="4"/>
</dbReference>
<dbReference type="EC" id="2.7.11.1" evidence="1"/>
<keyword evidence="5 13" id="KW-0418">Kinase</keyword>
<sequence>MDTTLQDPLIGRLLDGRYHVAARIAVGGMATVYRAVDTRLDRELALKVMHPALAGDAAFVERFIREAKSAARLSHPNIVGVLDQGHDGGWVYLAMEYVAGCTLRDVLRERGALGPRAALDIMEPMLAGLAAAHRAGLVHRDVKPENVLIGDDGRVKVADFGLVRGADGPTSATTGALLGTVSYLAPEQIEGGQADARSDVYACGVLLYEMLTGARPHAGDSPARVLYARVNEDVPPPSLIAEELAPELDGLVIRAAAREPGGRPADAAALLGSLRAARAALSEEQLDAAPPAEATERAEAGKAGSGSEERTRIVPALPREEPPGGAEGVHRTARIEPLGAPPPPAAPPAPPVPPGAPARAGGPRLPRRRLVTLLAAVLVVLAGGVGIWYINSGQFLSTPGVYALPQEEAESVLRDAGLDVRVERAFSETVEAGHVITTDPERGERVRRNATVTLTVSRGPEVAEVPNVRGMPLEEAREELRDAGLTPGEEEQRFSAEVPRGAVIETDPAAGEQRRPDSAVNLVVSRGRELFVPGVVGLPEQEAVSRLRASGFVVEVEEERVYSEEEAGAVARQTPAAGQNAGEGDTVRLTVSRGQEQVVVPDVEGMDEEDARAALEAAGFEVNVNRIFFTGEVFNQSVGAGERAPRGSTITIWVR</sequence>
<dbReference type="RefSeq" id="WP_311632772.1">
    <property type="nucleotide sequence ID" value="NZ_JAVREN010000047.1"/>
</dbReference>
<feature type="transmembrane region" description="Helical" evidence="10">
    <location>
        <begin position="370"/>
        <end position="390"/>
    </location>
</feature>
<keyword evidence="10" id="KW-0472">Membrane</keyword>
<feature type="domain" description="PASTA" evidence="12">
    <location>
        <begin position="397"/>
        <end position="458"/>
    </location>
</feature>
<dbReference type="GO" id="GO:0016301">
    <property type="term" value="F:kinase activity"/>
    <property type="evidence" value="ECO:0007669"/>
    <property type="project" value="UniProtKB-KW"/>
</dbReference>
<evidence type="ECO:0000259" key="12">
    <source>
        <dbReference type="PROSITE" id="PS51178"/>
    </source>
</evidence>
<evidence type="ECO:0000313" key="14">
    <source>
        <dbReference type="Proteomes" id="UP001183388"/>
    </source>
</evidence>
<dbReference type="InterPro" id="IPR000719">
    <property type="entry name" value="Prot_kinase_dom"/>
</dbReference>
<feature type="domain" description="Protein kinase" evidence="11">
    <location>
        <begin position="18"/>
        <end position="281"/>
    </location>
</feature>
<dbReference type="PROSITE" id="PS50011">
    <property type="entry name" value="PROTEIN_KINASE_DOM"/>
    <property type="match status" value="1"/>
</dbReference>
<keyword evidence="2" id="KW-0723">Serine/threonine-protein kinase</keyword>
<proteinExistence type="predicted"/>
<reference evidence="14" key="1">
    <citation type="submission" date="2023-07" db="EMBL/GenBank/DDBJ databases">
        <title>30 novel species of actinomycetes from the DSMZ collection.</title>
        <authorList>
            <person name="Nouioui I."/>
        </authorList>
    </citation>
    <scope>NUCLEOTIDE SEQUENCE [LARGE SCALE GENOMIC DNA]</scope>
    <source>
        <strain evidence="14">DSM 44917</strain>
    </source>
</reference>
<dbReference type="Pfam" id="PF03793">
    <property type="entry name" value="PASTA"/>
    <property type="match status" value="4"/>
</dbReference>
<evidence type="ECO:0000256" key="7">
    <source>
        <dbReference type="ARBA" id="ARBA00047899"/>
    </source>
</evidence>
<comment type="catalytic activity">
    <reaction evidence="8">
        <text>L-seryl-[protein] + ATP = O-phospho-L-seryl-[protein] + ADP + H(+)</text>
        <dbReference type="Rhea" id="RHEA:17989"/>
        <dbReference type="Rhea" id="RHEA-COMP:9863"/>
        <dbReference type="Rhea" id="RHEA-COMP:11604"/>
        <dbReference type="ChEBI" id="CHEBI:15378"/>
        <dbReference type="ChEBI" id="CHEBI:29999"/>
        <dbReference type="ChEBI" id="CHEBI:30616"/>
        <dbReference type="ChEBI" id="CHEBI:83421"/>
        <dbReference type="ChEBI" id="CHEBI:456216"/>
        <dbReference type="EC" id="2.7.11.1"/>
    </reaction>
</comment>
<feature type="domain" description="PASTA" evidence="12">
    <location>
        <begin position="594"/>
        <end position="655"/>
    </location>
</feature>
<dbReference type="PANTHER" id="PTHR43289:SF34">
    <property type="entry name" value="SERINE_THREONINE-PROTEIN KINASE YBDM-RELATED"/>
    <property type="match status" value="1"/>
</dbReference>
<evidence type="ECO:0000256" key="9">
    <source>
        <dbReference type="SAM" id="MobiDB-lite"/>
    </source>
</evidence>
<gene>
    <name evidence="13" type="primary">pknB</name>
    <name evidence="13" type="ORF">RM780_23030</name>
</gene>
<name>A0ABU2LE75_9ACTN</name>
<keyword evidence="14" id="KW-1185">Reference proteome</keyword>